<reference evidence="3" key="1">
    <citation type="journal article" date="2019" name="bioRxiv">
        <title>Genomics, evolutionary history and diagnostics of the Alternaria alternata species group including apple and Asian pear pathotypes.</title>
        <authorList>
            <person name="Armitage A.D."/>
            <person name="Cockerton H.M."/>
            <person name="Sreenivasaprasad S."/>
            <person name="Woodhall J.W."/>
            <person name="Lane C.R."/>
            <person name="Harrison R.J."/>
            <person name="Clarkson J.P."/>
        </authorList>
    </citation>
    <scope>NUCLEOTIDE SEQUENCE [LARGE SCALE GENOMIC DNA]</scope>
    <source>
        <strain evidence="3">FERA 1177</strain>
    </source>
</reference>
<sequence>MQDTLAQYLQPHTGFAANTGISALCSTYHYPERMPADSKGRRNLLWVFGLFLLILISVRIYSSQDMDSLPAPFTIEINGSPIAKVDANAEDRTHAKTGKEAAVFELKDSRLQCNGHILGRSLVEDRSFLPKQVWWFKADTDMPVQKVTASQDGESYQLKFANAALMAEDDGVFADLLGDHPSTVVVKLQSQS</sequence>
<dbReference type="AlphaFoldDB" id="A0A4Q4NVF5"/>
<proteinExistence type="predicted"/>
<dbReference type="Proteomes" id="UP000291422">
    <property type="component" value="Unassembled WGS sequence"/>
</dbReference>
<name>A0A4Q4NVF5_ALTAL</name>
<dbReference type="EMBL" id="PDXD01000001">
    <property type="protein sequence ID" value="RYN83065.1"/>
    <property type="molecule type" value="Genomic_DNA"/>
</dbReference>
<comment type="caution">
    <text evidence="2">The sequence shown here is derived from an EMBL/GenBank/DDBJ whole genome shotgun (WGS) entry which is preliminary data.</text>
</comment>
<dbReference type="Gene3D" id="2.80.10.50">
    <property type="match status" value="1"/>
</dbReference>
<keyword evidence="1" id="KW-1133">Transmembrane helix</keyword>
<protein>
    <submittedName>
        <fullName evidence="2">Uncharacterized protein</fullName>
    </submittedName>
</protein>
<accession>A0A4Q4NVF5</accession>
<keyword evidence="1" id="KW-0472">Membrane</keyword>
<dbReference type="GO" id="GO:0004867">
    <property type="term" value="F:serine-type endopeptidase inhibitor activity"/>
    <property type="evidence" value="ECO:0007669"/>
    <property type="project" value="InterPro"/>
</dbReference>
<gene>
    <name evidence="2" type="ORF">AA0117_g895</name>
</gene>
<evidence type="ECO:0000313" key="3">
    <source>
        <dbReference type="Proteomes" id="UP000291422"/>
    </source>
</evidence>
<feature type="transmembrane region" description="Helical" evidence="1">
    <location>
        <begin position="43"/>
        <end position="62"/>
    </location>
</feature>
<evidence type="ECO:0000256" key="1">
    <source>
        <dbReference type="SAM" id="Phobius"/>
    </source>
</evidence>
<organism evidence="2 3">
    <name type="scientific">Alternaria alternata</name>
    <name type="common">Alternaria rot fungus</name>
    <name type="synonym">Torula alternata</name>
    <dbReference type="NCBI Taxonomy" id="5599"/>
    <lineage>
        <taxon>Eukaryota</taxon>
        <taxon>Fungi</taxon>
        <taxon>Dikarya</taxon>
        <taxon>Ascomycota</taxon>
        <taxon>Pezizomycotina</taxon>
        <taxon>Dothideomycetes</taxon>
        <taxon>Pleosporomycetidae</taxon>
        <taxon>Pleosporales</taxon>
        <taxon>Pleosporineae</taxon>
        <taxon>Pleosporaceae</taxon>
        <taxon>Alternaria</taxon>
        <taxon>Alternaria sect. Alternaria</taxon>
        <taxon>Alternaria alternata complex</taxon>
    </lineage>
</organism>
<dbReference type="Pfam" id="PF16850">
    <property type="entry name" value="Inhibitor_I66"/>
    <property type="match status" value="1"/>
</dbReference>
<dbReference type="InterPro" id="IPR031755">
    <property type="entry name" value="Inhibitor_I66"/>
</dbReference>
<dbReference type="VEuPathDB" id="FungiDB:CC77DRAFT_1028115"/>
<keyword evidence="1" id="KW-0812">Transmembrane</keyword>
<evidence type="ECO:0000313" key="2">
    <source>
        <dbReference type="EMBL" id="RYN83065.1"/>
    </source>
</evidence>